<feature type="compositionally biased region" description="Basic and acidic residues" evidence="1">
    <location>
        <begin position="64"/>
        <end position="76"/>
    </location>
</feature>
<feature type="region of interest" description="Disordered" evidence="1">
    <location>
        <begin position="599"/>
        <end position="633"/>
    </location>
</feature>
<feature type="region of interest" description="Disordered" evidence="1">
    <location>
        <begin position="653"/>
        <end position="695"/>
    </location>
</feature>
<feature type="region of interest" description="Disordered" evidence="1">
    <location>
        <begin position="315"/>
        <end position="346"/>
    </location>
</feature>
<comment type="caution">
    <text evidence="2">The sequence shown here is derived from an EMBL/GenBank/DDBJ whole genome shotgun (WGS) entry which is preliminary data.</text>
</comment>
<sequence>METPPSTPPHLPTPALASVEAAPLPASSSSSSSDILPSSTTAPCTPVVGMPIGDLTPGGGGASRRVDDYDQDHDRGNYTGNDENNDDDDDDDVVYGGDYSTPSRVHVHQAGSWSRQHQRSRQHHHRHRRVPSSDLTPVIRNSYVEYVPPPTSTSGSNRVMLPPAVGGTGMMMMGGDGEGGSAGLTGGPLRQRRGRMPLPRSSRPPPPPSSGVLPPPPSVVPRGGDAVVIPRDPPLPPPPSSSSSSFEADVSGSSNEDLMGMGGNATTHASSDVRDLIAPFALMRDAGGTIGGRGGRKAMSFQGAGQYRRAVFATNTSSTRLETIPSPSRGGYDPASSSSSSSNAVVSGGYRPPLRGMHGVTEMADASDLRAIFKAPRGGADAATIDGKAAVSVAPSSSVPDGGGGPNVVSPHSADGRPSTFTPPAAEGGDSGETPSLPRRQSPPHPVSLPCAYPIDDRQWSIPSIRLANHIDSGRGGLYRGQSSGSCATFSEYTDEGEMSLDESYYSFLADDDDAASLSSRGSLQGPPGELRRRFSKQFLRMNSSTTCEGGTSGGSDEVVAKANHYFEPFQHPAPSAVTDGASVARSNSFVERMRGISIEGRSSDRAAGADAPSSPPPLPRRARTFDCESPPPVLNIDVDMTEDDDAVDYYHDGENVDAGVPQSYSSGGGSGVVRTRQSTSGRRRQRRRRNKKEGAAVEWIQDLQSRSNDVRQIAESASSKFLKGDTFALGGTATHMSVGLTPEEVAKALGMPHPLCRSSTIEAGPLTLGIHRDDMYGRSENGDIAPYGRNNSIALTSSGSGD</sequence>
<evidence type="ECO:0000313" key="2">
    <source>
        <dbReference type="EMBL" id="KAL3816475.1"/>
    </source>
</evidence>
<proteinExistence type="predicted"/>
<feature type="compositionally biased region" description="Low complexity" evidence="1">
    <location>
        <begin position="13"/>
        <end position="39"/>
    </location>
</feature>
<feature type="compositionally biased region" description="Pro residues" evidence="1">
    <location>
        <begin position="231"/>
        <end position="240"/>
    </location>
</feature>
<gene>
    <name evidence="2" type="ORF">ACHAXA_009900</name>
</gene>
<accession>A0ABD3RWA5</accession>
<feature type="compositionally biased region" description="Pro residues" evidence="1">
    <location>
        <begin position="202"/>
        <end position="219"/>
    </location>
</feature>
<protein>
    <submittedName>
        <fullName evidence="2">Uncharacterized protein</fullName>
    </submittedName>
</protein>
<feature type="compositionally biased region" description="Acidic residues" evidence="1">
    <location>
        <begin position="83"/>
        <end position="93"/>
    </location>
</feature>
<feature type="compositionally biased region" description="Basic residues" evidence="1">
    <location>
        <begin position="116"/>
        <end position="130"/>
    </location>
</feature>
<feature type="region of interest" description="Disordered" evidence="1">
    <location>
        <begin position="167"/>
        <end position="268"/>
    </location>
</feature>
<evidence type="ECO:0000313" key="3">
    <source>
        <dbReference type="Proteomes" id="UP001530377"/>
    </source>
</evidence>
<feature type="compositionally biased region" description="Gly residues" evidence="1">
    <location>
        <begin position="167"/>
        <end position="186"/>
    </location>
</feature>
<organism evidence="2 3">
    <name type="scientific">Cyclostephanos tholiformis</name>
    <dbReference type="NCBI Taxonomy" id="382380"/>
    <lineage>
        <taxon>Eukaryota</taxon>
        <taxon>Sar</taxon>
        <taxon>Stramenopiles</taxon>
        <taxon>Ochrophyta</taxon>
        <taxon>Bacillariophyta</taxon>
        <taxon>Coscinodiscophyceae</taxon>
        <taxon>Thalassiosirophycidae</taxon>
        <taxon>Stephanodiscales</taxon>
        <taxon>Stephanodiscaceae</taxon>
        <taxon>Cyclostephanos</taxon>
    </lineage>
</organism>
<dbReference type="AlphaFoldDB" id="A0ABD3RWA5"/>
<dbReference type="Proteomes" id="UP001530377">
    <property type="component" value="Unassembled WGS sequence"/>
</dbReference>
<name>A0ABD3RWA5_9STRA</name>
<feature type="compositionally biased region" description="Basic residues" evidence="1">
    <location>
        <begin position="682"/>
        <end position="692"/>
    </location>
</feature>
<feature type="compositionally biased region" description="Pro residues" evidence="1">
    <location>
        <begin position="1"/>
        <end position="12"/>
    </location>
</feature>
<dbReference type="EMBL" id="JALLPB020000147">
    <property type="protein sequence ID" value="KAL3816475.1"/>
    <property type="molecule type" value="Genomic_DNA"/>
</dbReference>
<feature type="region of interest" description="Disordered" evidence="1">
    <location>
        <begin position="393"/>
        <end position="450"/>
    </location>
</feature>
<reference evidence="2 3" key="1">
    <citation type="submission" date="2024-10" db="EMBL/GenBank/DDBJ databases">
        <title>Updated reference genomes for cyclostephanoid diatoms.</title>
        <authorList>
            <person name="Roberts W.R."/>
            <person name="Alverson A.J."/>
        </authorList>
    </citation>
    <scope>NUCLEOTIDE SEQUENCE [LARGE SCALE GENOMIC DNA]</scope>
    <source>
        <strain evidence="2 3">AJA228-03</strain>
    </source>
</reference>
<evidence type="ECO:0000256" key="1">
    <source>
        <dbReference type="SAM" id="MobiDB-lite"/>
    </source>
</evidence>
<feature type="region of interest" description="Disordered" evidence="1">
    <location>
        <begin position="1"/>
        <end position="137"/>
    </location>
</feature>
<keyword evidence="3" id="KW-1185">Reference proteome</keyword>